<keyword evidence="1" id="KW-0472">Membrane</keyword>
<dbReference type="Pfam" id="PF10327">
    <property type="entry name" value="7TM_GPCR_Sri"/>
    <property type="match status" value="1"/>
</dbReference>
<feature type="transmembrane region" description="Helical" evidence="1">
    <location>
        <begin position="37"/>
        <end position="57"/>
    </location>
</feature>
<dbReference type="EMBL" id="DS268409">
    <property type="protein sequence ID" value="EFO94923.1"/>
    <property type="molecule type" value="Genomic_DNA"/>
</dbReference>
<proteinExistence type="predicted"/>
<dbReference type="RefSeq" id="XP_003116027.2">
    <property type="nucleotide sequence ID" value="XM_003115979.2"/>
</dbReference>
<dbReference type="HOGENOM" id="CLU_2294275_0_0_1"/>
<organism evidence="3">
    <name type="scientific">Caenorhabditis remanei</name>
    <name type="common">Caenorhabditis vulgaris</name>
    <dbReference type="NCBI Taxonomy" id="31234"/>
    <lineage>
        <taxon>Eukaryota</taxon>
        <taxon>Metazoa</taxon>
        <taxon>Ecdysozoa</taxon>
        <taxon>Nematoda</taxon>
        <taxon>Chromadorea</taxon>
        <taxon>Rhabditida</taxon>
        <taxon>Rhabditina</taxon>
        <taxon>Rhabditomorpha</taxon>
        <taxon>Rhabditoidea</taxon>
        <taxon>Rhabditidae</taxon>
        <taxon>Peloderinae</taxon>
        <taxon>Caenorhabditis</taxon>
    </lineage>
</organism>
<keyword evidence="1" id="KW-1133">Transmembrane helix</keyword>
<reference evidence="2" key="1">
    <citation type="submission" date="2007-07" db="EMBL/GenBank/DDBJ databases">
        <title>PCAP assembly of the Caenorhabditis remanei genome.</title>
        <authorList>
            <consortium name="The Caenorhabditis remanei Sequencing Consortium"/>
            <person name="Wilson R.K."/>
        </authorList>
    </citation>
    <scope>NUCLEOTIDE SEQUENCE [LARGE SCALE GENOMIC DNA]</scope>
    <source>
        <strain evidence="2">PB4641</strain>
    </source>
</reference>
<sequence>MLSDLHISIVAQPIGFFPIPAGCGYGIGHYLFSSHTMFTIFSFLLSGQIEVLTICFFRKHKAIMNLANPLGSSNAVYLCIYAMCVLYTCVMATSIFISAET</sequence>
<dbReference type="Proteomes" id="UP000008281">
    <property type="component" value="Unassembled WGS sequence"/>
</dbReference>
<protein>
    <submittedName>
        <fullName evidence="2">Uncharacterized protein</fullName>
    </submittedName>
</protein>
<keyword evidence="1" id="KW-0812">Transmembrane</keyword>
<dbReference type="InParanoid" id="E3LIV0"/>
<dbReference type="GeneID" id="9819477"/>
<dbReference type="KEGG" id="crq:GCK72_020457"/>
<evidence type="ECO:0000313" key="3">
    <source>
        <dbReference type="Proteomes" id="UP000008281"/>
    </source>
</evidence>
<feature type="transmembrane region" description="Helical" evidence="1">
    <location>
        <begin position="78"/>
        <end position="99"/>
    </location>
</feature>
<dbReference type="AlphaFoldDB" id="E3LIV0"/>
<dbReference type="CTD" id="9819477"/>
<keyword evidence="3" id="KW-1185">Reference proteome</keyword>
<name>E3LIV0_CAERE</name>
<accession>E3LIV0</accession>
<gene>
    <name evidence="2" type="ORF">CRE_09438</name>
</gene>
<evidence type="ECO:0000313" key="2">
    <source>
        <dbReference type="EMBL" id="EFO94923.1"/>
    </source>
</evidence>
<dbReference type="InterPro" id="IPR019429">
    <property type="entry name" value="7TM_GPCR_serpentine_rcpt_Sri"/>
</dbReference>
<evidence type="ECO:0000256" key="1">
    <source>
        <dbReference type="SAM" id="Phobius"/>
    </source>
</evidence>